<dbReference type="EMBL" id="BGPR01112432">
    <property type="protein sequence ID" value="GBM95092.1"/>
    <property type="molecule type" value="Genomic_DNA"/>
</dbReference>
<protein>
    <submittedName>
        <fullName evidence="2">Uncharacterized protein</fullName>
    </submittedName>
</protein>
<feature type="non-terminal residue" evidence="2">
    <location>
        <position position="1"/>
    </location>
</feature>
<evidence type="ECO:0000313" key="4">
    <source>
        <dbReference type="Proteomes" id="UP000499080"/>
    </source>
</evidence>
<sequence>LLSVECNAGDPIPKFRPAFSEIATSVTEHPCNEGISKQSNFKCPSYVFITSLSHHLFSLDMEGIVSPVQYPTSPPLQPNIP</sequence>
<organism evidence="2 4">
    <name type="scientific">Araneus ventricosus</name>
    <name type="common">Orbweaver spider</name>
    <name type="synonym">Epeira ventricosa</name>
    <dbReference type="NCBI Taxonomy" id="182803"/>
    <lineage>
        <taxon>Eukaryota</taxon>
        <taxon>Metazoa</taxon>
        <taxon>Ecdysozoa</taxon>
        <taxon>Arthropoda</taxon>
        <taxon>Chelicerata</taxon>
        <taxon>Arachnida</taxon>
        <taxon>Araneae</taxon>
        <taxon>Araneomorphae</taxon>
        <taxon>Entelegynae</taxon>
        <taxon>Araneoidea</taxon>
        <taxon>Araneidae</taxon>
        <taxon>Araneus</taxon>
    </lineage>
</organism>
<reference evidence="2 4" key="1">
    <citation type="journal article" date="2019" name="Sci. Rep.">
        <title>Orb-weaving spider Araneus ventricosus genome elucidates the spidroin gene catalogue.</title>
        <authorList>
            <person name="Kono N."/>
            <person name="Nakamura H."/>
            <person name="Ohtoshi R."/>
            <person name="Moran D.A.P."/>
            <person name="Shinohara A."/>
            <person name="Yoshida Y."/>
            <person name="Fujiwara M."/>
            <person name="Mori M."/>
            <person name="Tomita M."/>
            <person name="Arakawa K."/>
        </authorList>
    </citation>
    <scope>NUCLEOTIDE SEQUENCE [LARGE SCALE GENOMIC DNA]</scope>
</reference>
<evidence type="ECO:0000313" key="2">
    <source>
        <dbReference type="EMBL" id="GBM95092.1"/>
    </source>
</evidence>
<keyword evidence="4" id="KW-1185">Reference proteome</keyword>
<name>A0A4Y2K0X8_ARAVE</name>
<gene>
    <name evidence="1" type="ORF">AVEN_150024_1</name>
    <name evidence="2" type="ORF">AVEN_5474_1</name>
    <name evidence="3" type="ORF">AVEN_69391_1</name>
</gene>
<evidence type="ECO:0000313" key="1">
    <source>
        <dbReference type="EMBL" id="GBM34668.1"/>
    </source>
</evidence>
<accession>A0A4Y2K0X8</accession>
<dbReference type="EMBL" id="BGPR01094427">
    <property type="protein sequence ID" value="GBM34668.1"/>
    <property type="molecule type" value="Genomic_DNA"/>
</dbReference>
<evidence type="ECO:0000313" key="3">
    <source>
        <dbReference type="EMBL" id="GBM95124.1"/>
    </source>
</evidence>
<proteinExistence type="predicted"/>
<dbReference type="AlphaFoldDB" id="A0A4Y2K0X8"/>
<dbReference type="EMBL" id="BGPR01112444">
    <property type="protein sequence ID" value="GBM95124.1"/>
    <property type="molecule type" value="Genomic_DNA"/>
</dbReference>
<comment type="caution">
    <text evidence="2">The sequence shown here is derived from an EMBL/GenBank/DDBJ whole genome shotgun (WGS) entry which is preliminary data.</text>
</comment>
<dbReference type="Proteomes" id="UP000499080">
    <property type="component" value="Unassembled WGS sequence"/>
</dbReference>